<sequence length="64" mass="7128">MKLIESLKVYIKGVAEEARRISWPSRKDATRDVIALIVFCAIVAVFLGAIDFVFLQGVGIFITK</sequence>
<dbReference type="GO" id="GO:0043952">
    <property type="term" value="P:protein transport by the Sec complex"/>
    <property type="evidence" value="ECO:0007669"/>
    <property type="project" value="UniProtKB-UniRule"/>
</dbReference>
<keyword evidence="6 8" id="KW-0811">Translocation</keyword>
<keyword evidence="3 8" id="KW-0812">Transmembrane</keyword>
<evidence type="ECO:0000256" key="5">
    <source>
        <dbReference type="ARBA" id="ARBA00022989"/>
    </source>
</evidence>
<evidence type="ECO:0000256" key="8">
    <source>
        <dbReference type="HAMAP-Rule" id="MF_00422"/>
    </source>
</evidence>
<comment type="subunit">
    <text evidence="8">Component of the Sec protein translocase complex. Heterotrimer consisting of SecY, SecE and SecG subunits. The heterotrimers can form oligomers, although 1 heterotrimer is thought to be able to translocate proteins. Interacts with the ribosome. Interacts with SecDF, and other proteins may be involved. Interacts with SecA.</text>
</comment>
<dbReference type="InterPro" id="IPR005807">
    <property type="entry name" value="SecE_bac"/>
</dbReference>
<dbReference type="AlphaFoldDB" id="A0A2H0PTL2"/>
<protein>
    <recommendedName>
        <fullName evidence="8">Protein translocase subunit SecE</fullName>
    </recommendedName>
</protein>
<comment type="subcellular location">
    <subcellularLocation>
        <location evidence="8">Cell membrane</location>
        <topology evidence="8">Single-pass membrane protein</topology>
    </subcellularLocation>
    <subcellularLocation>
        <location evidence="1">Membrane</location>
    </subcellularLocation>
</comment>
<dbReference type="NCBIfam" id="TIGR00964">
    <property type="entry name" value="secE_bact"/>
    <property type="match status" value="1"/>
</dbReference>
<dbReference type="GO" id="GO:0006605">
    <property type="term" value="P:protein targeting"/>
    <property type="evidence" value="ECO:0007669"/>
    <property type="project" value="UniProtKB-UniRule"/>
</dbReference>
<evidence type="ECO:0000256" key="2">
    <source>
        <dbReference type="ARBA" id="ARBA00022448"/>
    </source>
</evidence>
<dbReference type="InterPro" id="IPR038379">
    <property type="entry name" value="SecE_sf"/>
</dbReference>
<keyword evidence="5 8" id="KW-1133">Transmembrane helix</keyword>
<keyword evidence="2 8" id="KW-0813">Transport</keyword>
<keyword evidence="4 8" id="KW-0653">Protein transport</keyword>
<dbReference type="GO" id="GO:0005886">
    <property type="term" value="C:plasma membrane"/>
    <property type="evidence" value="ECO:0007669"/>
    <property type="project" value="UniProtKB-SubCell"/>
</dbReference>
<comment type="caution">
    <text evidence="9">The sequence shown here is derived from an EMBL/GenBank/DDBJ whole genome shotgun (WGS) entry which is preliminary data.</text>
</comment>
<dbReference type="GO" id="GO:0009306">
    <property type="term" value="P:protein secretion"/>
    <property type="evidence" value="ECO:0007669"/>
    <property type="project" value="UniProtKB-UniRule"/>
</dbReference>
<evidence type="ECO:0000256" key="1">
    <source>
        <dbReference type="ARBA" id="ARBA00004370"/>
    </source>
</evidence>
<proteinExistence type="inferred from homology"/>
<evidence type="ECO:0000256" key="3">
    <source>
        <dbReference type="ARBA" id="ARBA00022692"/>
    </source>
</evidence>
<dbReference type="GO" id="GO:0065002">
    <property type="term" value="P:intracellular protein transmembrane transport"/>
    <property type="evidence" value="ECO:0007669"/>
    <property type="project" value="UniProtKB-UniRule"/>
</dbReference>
<reference evidence="9 10" key="1">
    <citation type="submission" date="2017-09" db="EMBL/GenBank/DDBJ databases">
        <title>Depth-based differentiation of microbial function through sediment-hosted aquifers and enrichment of novel symbionts in the deep terrestrial subsurface.</title>
        <authorList>
            <person name="Probst A.J."/>
            <person name="Ladd B."/>
            <person name="Jarett J.K."/>
            <person name="Geller-Mcgrath D.E."/>
            <person name="Sieber C.M."/>
            <person name="Emerson J.B."/>
            <person name="Anantharaman K."/>
            <person name="Thomas B.C."/>
            <person name="Malmstrom R."/>
            <person name="Stieglmeier M."/>
            <person name="Klingl A."/>
            <person name="Woyke T."/>
            <person name="Ryan C.M."/>
            <person name="Banfield J.F."/>
        </authorList>
    </citation>
    <scope>NUCLEOTIDE SEQUENCE [LARGE SCALE GENOMIC DNA]</scope>
    <source>
        <strain evidence="9">CG11_big_fil_rev_8_21_14_0_20_43_10</strain>
    </source>
</reference>
<evidence type="ECO:0000313" key="10">
    <source>
        <dbReference type="Proteomes" id="UP000236846"/>
    </source>
</evidence>
<dbReference type="Proteomes" id="UP000236846">
    <property type="component" value="Unassembled WGS sequence"/>
</dbReference>
<evidence type="ECO:0000256" key="6">
    <source>
        <dbReference type="ARBA" id="ARBA00023010"/>
    </source>
</evidence>
<dbReference type="HAMAP" id="MF_00422">
    <property type="entry name" value="SecE"/>
    <property type="match status" value="1"/>
</dbReference>
<comment type="function">
    <text evidence="8">Essential subunit of the Sec protein translocation channel SecYEG. Clamps together the 2 halves of SecY. May contact the channel plug during translocation.</text>
</comment>
<accession>A0A2H0PTL2</accession>
<gene>
    <name evidence="8 9" type="primary">secE</name>
    <name evidence="9" type="ORF">COV41_02940</name>
</gene>
<evidence type="ECO:0000256" key="4">
    <source>
        <dbReference type="ARBA" id="ARBA00022927"/>
    </source>
</evidence>
<organism evidence="9 10">
    <name type="scientific">Candidatus Brennerbacteria bacterium CG11_big_fil_rev_8_21_14_0_20_43_10</name>
    <dbReference type="NCBI Taxonomy" id="1974523"/>
    <lineage>
        <taxon>Bacteria</taxon>
        <taxon>Candidatus Brenneribacteriota</taxon>
    </lineage>
</organism>
<dbReference type="EMBL" id="PCXE01000058">
    <property type="protein sequence ID" value="PIR25399.1"/>
    <property type="molecule type" value="Genomic_DNA"/>
</dbReference>
<dbReference type="InterPro" id="IPR001901">
    <property type="entry name" value="Translocase_SecE/Sec61-g"/>
</dbReference>
<dbReference type="Pfam" id="PF00584">
    <property type="entry name" value="SecE"/>
    <property type="match status" value="1"/>
</dbReference>
<comment type="similarity">
    <text evidence="8">Belongs to the SecE/SEC61-gamma family.</text>
</comment>
<evidence type="ECO:0000256" key="7">
    <source>
        <dbReference type="ARBA" id="ARBA00023136"/>
    </source>
</evidence>
<name>A0A2H0PTL2_9BACT</name>
<dbReference type="GO" id="GO:0008320">
    <property type="term" value="F:protein transmembrane transporter activity"/>
    <property type="evidence" value="ECO:0007669"/>
    <property type="project" value="UniProtKB-UniRule"/>
</dbReference>
<keyword evidence="7 8" id="KW-0472">Membrane</keyword>
<evidence type="ECO:0000313" key="9">
    <source>
        <dbReference type="EMBL" id="PIR25399.1"/>
    </source>
</evidence>
<keyword evidence="8" id="KW-1003">Cell membrane</keyword>
<dbReference type="Gene3D" id="1.20.5.1030">
    <property type="entry name" value="Preprotein translocase secy subunit"/>
    <property type="match status" value="1"/>
</dbReference>
<feature type="transmembrane region" description="Helical" evidence="8">
    <location>
        <begin position="33"/>
        <end position="62"/>
    </location>
</feature>